<dbReference type="VEuPathDB" id="TriTrypDB:LDHU3_04.1450"/>
<feature type="compositionally biased region" description="Polar residues" evidence="1">
    <location>
        <begin position="1929"/>
        <end position="1940"/>
    </location>
</feature>
<feature type="compositionally biased region" description="Low complexity" evidence="1">
    <location>
        <begin position="1910"/>
        <end position="1926"/>
    </location>
</feature>
<name>A0A6J8F2R5_LEIDO</name>
<evidence type="ECO:0000256" key="1">
    <source>
        <dbReference type="SAM" id="MobiDB-lite"/>
    </source>
</evidence>
<proteinExistence type="predicted"/>
<feature type="region of interest" description="Disordered" evidence="1">
    <location>
        <begin position="1302"/>
        <end position="1335"/>
    </location>
</feature>
<dbReference type="InterPro" id="IPR051425">
    <property type="entry name" value="Formin_Homology"/>
</dbReference>
<evidence type="ECO:0000313" key="3">
    <source>
        <dbReference type="Proteomes" id="UP000601710"/>
    </source>
</evidence>
<feature type="compositionally biased region" description="Polar residues" evidence="1">
    <location>
        <begin position="1317"/>
        <end position="1330"/>
    </location>
</feature>
<feature type="compositionally biased region" description="Low complexity" evidence="1">
    <location>
        <begin position="2376"/>
        <end position="2393"/>
    </location>
</feature>
<feature type="compositionally biased region" description="Low complexity" evidence="1">
    <location>
        <begin position="1302"/>
        <end position="1314"/>
    </location>
</feature>
<feature type="region of interest" description="Disordered" evidence="1">
    <location>
        <begin position="2372"/>
        <end position="2422"/>
    </location>
</feature>
<dbReference type="PANTHER" id="PTHR45725">
    <property type="entry name" value="FORMIN HOMOLOGY 2 FAMILY MEMBER"/>
    <property type="match status" value="1"/>
</dbReference>
<dbReference type="EMBL" id="LR812624">
    <property type="protein sequence ID" value="CAC5427252.1"/>
    <property type="molecule type" value="Genomic_DNA"/>
</dbReference>
<accession>A0A6J8F2R5</accession>
<feature type="compositionally biased region" description="Low complexity" evidence="1">
    <location>
        <begin position="2010"/>
        <end position="2026"/>
    </location>
</feature>
<feature type="compositionally biased region" description="Polar residues" evidence="1">
    <location>
        <begin position="2029"/>
        <end position="2041"/>
    </location>
</feature>
<evidence type="ECO:0000313" key="2">
    <source>
        <dbReference type="EMBL" id="CAC5427252.1"/>
    </source>
</evidence>
<dbReference type="VEuPathDB" id="TriTrypDB:LdCL_040017600"/>
<gene>
    <name evidence="2" type="ORF">LDHU3_04.1450</name>
</gene>
<feature type="region of interest" description="Disordered" evidence="1">
    <location>
        <begin position="1910"/>
        <end position="1940"/>
    </location>
</feature>
<dbReference type="Proteomes" id="UP000601710">
    <property type="component" value="Chromosome 4"/>
</dbReference>
<reference evidence="2" key="1">
    <citation type="submission" date="2020-06" db="EMBL/GenBank/DDBJ databases">
        <authorList>
            <person name="Camacho E."/>
            <person name="Gonzalez-de la Fuente S."/>
            <person name="Rastrojo A."/>
            <person name="Peiro-Pastor R."/>
            <person name="Solana JC."/>
            <person name="Tabera L."/>
            <person name="Gamarro F."/>
            <person name="Carrasco-Ramiro F."/>
            <person name="Requena JM."/>
            <person name="Aguado B."/>
        </authorList>
    </citation>
    <scope>NUCLEOTIDE SEQUENCE</scope>
</reference>
<feature type="region of interest" description="Disordered" evidence="1">
    <location>
        <begin position="1393"/>
        <end position="1418"/>
    </location>
</feature>
<sequence length="2494" mass="263636">MNAICLSSYSAVWWRPGKAGFMDVVGAISLTEVPKQKSSTRGVVVAAPIALKCVKQPEQDLVVWLGWKGSRNFKKSGKGLHKVLYVCTTATHSGVFFTHHRGKRLGFALIAHDSRNPQKLSSKPTLYKKELFRLMADVLHDGESKKTTNKEGQLVTVRQAVLRQTLEGHVLAAVFVNQRGDVYAVVAHLAKNTWRKWRMEAAVGSMPCIHVPEGGRDVRFVHCDIDAPVDHTSAVVAPSLPLALSTFDRVSASSANLSAQVAAATPPLLCVTVREVILPTRGSGVAAVRVFQSQCVERVSGDVRVMPQPCLTHVDEATAVYTVVVLGEQSSCFLHMRHSLFGSELMTSCATVAGLHRPISACTLLIPNPHRPRGARVSLVLCDDMRVYCCEHFGQVVSVSLSIDGVDCSMLTLPVPLVKKSSKKMKTAITLPARLIPVNNETEVLCTNGTVGLFLRVTSAAFSEAVPAPPDLAVEGTGETAGCGMVGEAEVGAAALRLCLQSLQQLSVRANRHDLPDVVFRHILPHLRYVGTSQQEVMLIQRVYEQLLQMAEPILEPEWSYLWALTSLLQKALGKRGRDNQLRYTDAFFLQLADTYRQGSFASPSEAALVGDGVRAMVSTEAQDVIAASTVIFPAEAIYVLDGLAAGVAPVTLAEEVVRRMVNTDTLSNGAGVVASQAGVADCVHCMGCVLLASCLDLTVFVIADEARGLRVSLQRPQDGVCVAVQPHTFATQKGFETALGLAGDLLSVSSADASFRPDVALLTLGIGGRQHCLNAFLQLFSPVLRHAVDALTPLSSNRTWFEGCVATLTQPTTEWVASLLRKGGSDSFTLTATLCHMLCAAQRGVDAAFFRSLSRTLSEEFCTTALVTILFHQTELLLAAIQNYASAVAACVLTKNSEAERGANWQATDVGRTRLQAALAQTSALWAQIDSLSPYRVRDVAESYRISASMSLASAASAASASTEGTMVSRTLVLCFRILCLVQYSMAAEEDTSVAASAESASWTASDAAVRDCQGVLETLYLIAGGPLPLEWFQWKFMSFVKRAAAIKPTWAPYLVRLMQLSNVHQSSSAALKRDFYILLDTLQSRGASSTTTVEEGDMQRAAAAAESAVGALAAQVEHRGASAATEGLSLAPSTSTAFFIFSHQRDASIPSWSRLHSLPERRHLFSATWADALWTLERIPSALDRACAAALARVQLAASEVATTGQGGDQPPALSEELALPLYAHLYRLRPPVRMHAVIDATPAESDGACLGVQQRVDRAQQHEEAPCEATAIPENVAAKPHQEDAQVAVAPAVGAATSAPLPSLSAEPGAAVCTDTSEAMPTEQASSVANAGTPAAPAAASASVAATPAPAAPARSGLYSPASVAWWDTLETTPSRPRALDVKMECATANSTSPATADDNGESSDSATTYTTSTSNYVDPVSTLESFHRRCYTRGDSHAAAESVGSSWSDSELHLCKHRYAAARSQAQHRARKRCRCCSRPMRVDYRGRSAGRRGEAAGDTTPVRVQWSGTAKKTTAPYARSPLVTAKGPTAAVARPTLLSFSARLQPPEEPPTLRAQSARTSLAAPALKVTPFSLLTFPFASKGQQASRVRLYTLDGDRVRYVDGQDTVPLLTTSRPGVVASAGALLNVPPLPATSVFPAPQPLVRLPSQPAAAQLEHRDTRVSCAAEAAQPVRFVEVGHAYPQVPRPPAGVAPPAVDAATLQATATSAPVPVRAAEAIAFPSVGVATPAATTSAPPAPATVPPLPAPTALSISAPSVLSPAQMSDFRRYTDNLLARQTGSTRLHAMTAASVPSAAPPTADRPSTVPAAAVAVDTAGIARLIQQQEEFLRKAEAIMEKCRAEKDGFYRRVEESIRSATAAFQQHQGLSPVEQAQLVQNSIKQRNELLTLNHHLLELQLAAARAGGEAPPAPAAASATSQAAPSGVTATGATQTQPQLRESAGVPWAATGGSAASTAAAAAFQQHQGLSPVEQAQLVQNSIKQRNELLTLNHHLLELQLAAARAGGEAPPAPAAASATSQAAPSGVTATGAAQTQPQLRESAGVPWAATGGSAASTAAAAAPVLPPAISARGREGMNEILSDLQRLNAELTASSASAEAMDRAVKETREVIERYERNKTAEALTAEGIALISAMRHRTAAIERHLAELPQRVEEKGATDAKSSSSVWVSQFSVADTVEGSPAEAPPAAPLAAFTSRTTAVPPSSLHFTAQAGTSAGSAMEALLSRNLNQHLPSSNPLGVVTLSSSMPQTAKPPQPERAPAPTASVLTAPVVSYATPRASSMFTSVSSVPIDEPTVLRSATPKGAFPPSASFHAERAAGGEVPSLHVCETVECTTLDPPRAMPSSVNAPRVATQLRDLGSLFVETGGRYETRRNASAAPSHRRAAASPLRSVPVRSPARKPHAAERRFSSPAQAPGRCHHKHEERYAMYRATSRPAKVRPAATATPYVPAPGAPFTPAPRVSTGNVFVDRQQSRLMASIAKRMQQLEQDLFM</sequence>
<organism evidence="2 3">
    <name type="scientific">Leishmania donovani</name>
    <dbReference type="NCBI Taxonomy" id="5661"/>
    <lineage>
        <taxon>Eukaryota</taxon>
        <taxon>Discoba</taxon>
        <taxon>Euglenozoa</taxon>
        <taxon>Kinetoplastea</taxon>
        <taxon>Metakinetoplastina</taxon>
        <taxon>Trypanosomatida</taxon>
        <taxon>Trypanosomatidae</taxon>
        <taxon>Leishmaniinae</taxon>
        <taxon>Leishmania</taxon>
    </lineage>
</organism>
<feature type="compositionally biased region" description="Low complexity" evidence="1">
    <location>
        <begin position="1406"/>
        <end position="1418"/>
    </location>
</feature>
<dbReference type="PANTHER" id="PTHR45725:SF18">
    <property type="entry name" value="ORC1-LIKE AAA ATPASE DOMAIN-CONTAINING PROTEIN"/>
    <property type="match status" value="1"/>
</dbReference>
<dbReference type="VEuPathDB" id="TriTrypDB:LdBPK_041200.1"/>
<protein>
    <submittedName>
        <fullName evidence="2">Hypothetical_protein_conserved</fullName>
    </submittedName>
</protein>
<feature type="region of interest" description="Disordered" evidence="1">
    <location>
        <begin position="2010"/>
        <end position="2041"/>
    </location>
</feature>